<evidence type="ECO:0000313" key="2">
    <source>
        <dbReference type="Proteomes" id="UP000002008"/>
    </source>
</evidence>
<accession>A9WJ48</accession>
<dbReference type="EMBL" id="CP000909">
    <property type="protein sequence ID" value="ABY36507.1"/>
    <property type="molecule type" value="Genomic_DNA"/>
</dbReference>
<organism evidence="1 2">
    <name type="scientific">Chloroflexus aurantiacus (strain ATCC 29366 / DSM 635 / J-10-fl)</name>
    <dbReference type="NCBI Taxonomy" id="324602"/>
    <lineage>
        <taxon>Bacteria</taxon>
        <taxon>Bacillati</taxon>
        <taxon>Chloroflexota</taxon>
        <taxon>Chloroflexia</taxon>
        <taxon>Chloroflexales</taxon>
        <taxon>Chloroflexineae</taxon>
        <taxon>Chloroflexaceae</taxon>
        <taxon>Chloroflexus</taxon>
    </lineage>
</organism>
<keyword evidence="2" id="KW-1185">Reference proteome</keyword>
<dbReference type="STRING" id="324602.Caur_3320"/>
<dbReference type="PATRIC" id="fig|324602.8.peg.3739"/>
<reference evidence="2" key="1">
    <citation type="journal article" date="2011" name="BMC Genomics">
        <title>Complete genome sequence of the filamentous anoxygenic phototrophic bacterium Chloroflexus aurantiacus.</title>
        <authorList>
            <person name="Tang K.H."/>
            <person name="Barry K."/>
            <person name="Chertkov O."/>
            <person name="Dalin E."/>
            <person name="Han C.S."/>
            <person name="Hauser L.J."/>
            <person name="Honchak B.M."/>
            <person name="Karbach L.E."/>
            <person name="Land M.L."/>
            <person name="Lapidus A."/>
            <person name="Larimer F.W."/>
            <person name="Mikhailova N."/>
            <person name="Pitluck S."/>
            <person name="Pierson B.K."/>
            <person name="Blankenship R.E."/>
        </authorList>
    </citation>
    <scope>NUCLEOTIDE SEQUENCE [LARGE SCALE GENOMIC DNA]</scope>
    <source>
        <strain evidence="2">ATCC 29366 / DSM 635 / J-10-fl</strain>
    </source>
</reference>
<evidence type="ECO:0000313" key="1">
    <source>
        <dbReference type="EMBL" id="ABY36507.1"/>
    </source>
</evidence>
<dbReference type="InParanoid" id="A9WJ48"/>
<gene>
    <name evidence="1" type="ordered locus">Caur_3320</name>
</gene>
<dbReference type="EnsemblBacteria" id="ABY36507">
    <property type="protein sequence ID" value="ABY36507"/>
    <property type="gene ID" value="Caur_3320"/>
</dbReference>
<dbReference type="AlphaFoldDB" id="A9WJ48"/>
<dbReference type="HOGENOM" id="CLU_109298_0_0_0"/>
<dbReference type="KEGG" id="cau:Caur_3320"/>
<proteinExistence type="predicted"/>
<dbReference type="Proteomes" id="UP000002008">
    <property type="component" value="Chromosome"/>
</dbReference>
<sequence length="155" mass="16466">MNHHRICQLKEAQESSVDPQALQQLVAFLAPFLPYLLKAGETAAEEAGKNLGTEGWNWAKALWQKLQPKIAGKAAAQEAAEDVAKTPNDPDAQATFRQQLKKLLADDPTLAAELTSLLGQIRPAGVNVIASGNRSVAIGGNVSGSTIITGDQNQK</sequence>
<name>A9WJ48_CHLAA</name>
<dbReference type="eggNOG" id="ENOG50334RJ">
    <property type="taxonomic scope" value="Bacteria"/>
</dbReference>
<protein>
    <submittedName>
        <fullName evidence="1">Uncharacterized protein</fullName>
    </submittedName>
</protein>